<feature type="region of interest" description="Disordered" evidence="5">
    <location>
        <begin position="344"/>
        <end position="377"/>
    </location>
</feature>
<protein>
    <recommendedName>
        <fullName evidence="6">RanBP2-type domain-containing protein</fullName>
    </recommendedName>
</protein>
<name>M4B520_HYAAE</name>
<keyword evidence="3" id="KW-0862">Zinc</keyword>
<dbReference type="Gene3D" id="4.10.1060.10">
    <property type="entry name" value="Zinc finger, RanBP2-type"/>
    <property type="match status" value="2"/>
</dbReference>
<keyword evidence="8" id="KW-1185">Reference proteome</keyword>
<proteinExistence type="predicted"/>
<feature type="region of interest" description="Disordered" evidence="5">
    <location>
        <begin position="2009"/>
        <end position="2081"/>
    </location>
</feature>
<dbReference type="EnsemblProtists" id="HpaT801370">
    <property type="protein sequence ID" value="HpaP801370"/>
    <property type="gene ID" value="HpaG801370"/>
</dbReference>
<dbReference type="PANTHER" id="PTHR39666:SF1">
    <property type="entry name" value="NUCLEAR PORE COMPLEX NUP2_50_61 DOMAIN-CONTAINING PROTEIN"/>
    <property type="match status" value="1"/>
</dbReference>
<dbReference type="PANTHER" id="PTHR39666">
    <property type="entry name" value="RANBP2-TYPE DOMAIN-CONTAINING PROTEIN"/>
    <property type="match status" value="1"/>
</dbReference>
<dbReference type="Pfam" id="PF00641">
    <property type="entry name" value="Zn_ribbon_RanBP"/>
    <property type="match status" value="2"/>
</dbReference>
<feature type="region of interest" description="Disordered" evidence="5">
    <location>
        <begin position="1590"/>
        <end position="1614"/>
    </location>
</feature>
<feature type="compositionally biased region" description="Gly residues" evidence="5">
    <location>
        <begin position="2054"/>
        <end position="2063"/>
    </location>
</feature>
<evidence type="ECO:0000256" key="3">
    <source>
        <dbReference type="ARBA" id="ARBA00022833"/>
    </source>
</evidence>
<dbReference type="PRINTS" id="PR01217">
    <property type="entry name" value="PRICHEXTENSN"/>
</dbReference>
<evidence type="ECO:0000313" key="7">
    <source>
        <dbReference type="EnsemblProtists" id="HpaP801370"/>
    </source>
</evidence>
<organism evidence="7 8">
    <name type="scientific">Hyaloperonospora arabidopsidis (strain Emoy2)</name>
    <name type="common">Downy mildew agent</name>
    <name type="synonym">Peronospora arabidopsidis</name>
    <dbReference type="NCBI Taxonomy" id="559515"/>
    <lineage>
        <taxon>Eukaryota</taxon>
        <taxon>Sar</taxon>
        <taxon>Stramenopiles</taxon>
        <taxon>Oomycota</taxon>
        <taxon>Peronosporomycetes</taxon>
        <taxon>Peronosporales</taxon>
        <taxon>Peronosporaceae</taxon>
        <taxon>Hyaloperonospora</taxon>
    </lineage>
</organism>
<dbReference type="Gene3D" id="1.10.238.10">
    <property type="entry name" value="EF-hand"/>
    <property type="match status" value="2"/>
</dbReference>
<dbReference type="EMBL" id="JH598325">
    <property type="status" value="NOT_ANNOTATED_CDS"/>
    <property type="molecule type" value="Genomic_DNA"/>
</dbReference>
<dbReference type="SUPFAM" id="SSF117289">
    <property type="entry name" value="Nucleoporin domain"/>
    <property type="match status" value="1"/>
</dbReference>
<dbReference type="PROSITE" id="PS01358">
    <property type="entry name" value="ZF_RANBP2_1"/>
    <property type="match status" value="2"/>
</dbReference>
<evidence type="ECO:0000256" key="5">
    <source>
        <dbReference type="SAM" id="MobiDB-lite"/>
    </source>
</evidence>
<evidence type="ECO:0000259" key="6">
    <source>
        <dbReference type="PROSITE" id="PS50199"/>
    </source>
</evidence>
<evidence type="ECO:0000256" key="1">
    <source>
        <dbReference type="ARBA" id="ARBA00022723"/>
    </source>
</evidence>
<feature type="compositionally biased region" description="Polar residues" evidence="5">
    <location>
        <begin position="989"/>
        <end position="1005"/>
    </location>
</feature>
<feature type="compositionally biased region" description="Polar residues" evidence="5">
    <location>
        <begin position="1593"/>
        <end position="1614"/>
    </location>
</feature>
<dbReference type="InterPro" id="IPR001876">
    <property type="entry name" value="Znf_RanBP2"/>
</dbReference>
<sequence>MELATEHVRLLDAGKLRLAYSSPLSTGCFASVASAKTQLLQHGNIYGLTFTATERGFVMTMNSELEACYIDYNRRRQEALDHGEGRLMMEIGNLPVSKEIQLPSIAYWIALSPDELLVAVAYANSVALFKVAHIVKAVSPAPFHTFAELRAQEIAWCSDLKSESVAVLTLEEQVVVCTLDGAKARIETPTVASSKWRMFFIGCSLSADIELLVSDPEGGEWELWKPLEKYQARLPMNAEDEESFPMGFALNLNSTLPVPVDEDTFSPVPIVSCSSTEGLLVNFAFVDTTVKEVEFVKKPLPFKTTVTRIAVAAKEPKACDPAATDGLQHPSDVTSVGKSASQNSTFLHNYGQNDENEFAESDSESSDEEEERKEEVERARTAFHTIAFDGANFILSDQFSKLFKAMGSTYSEEEHASTLNSLEKDGKVYEADFVSWYVSWIFGDDDSDSDDEITAPESSSAEPVKMKSKEEITAAFSRFTAKEGSWKCGVCMLDNDAEVVKCGACDASKPAAPKVETPARVASGASIGTIGSGGFSFPVSAADASKPPSLSFTASPSTAGVTNASNSGGFSFPGAMQALNLSFPSSTIASGTGFSFPPAATSFTTMNPEVCTGRVGDDGSKISSNAASAIRSDLNAIVSHEYSQNDQHGFADSGNEEEEIKEEECNARAAFRSIAQEGTDYVTAGQFRKLLTSLRLSHSDEQLASTISGLEKNGNVHEADFIACESSDEEEERKEEVERARTAFHTIAFDGANFILSDQFSKLFKAMGSTYSEEEHASTLNSLEKDGKVYEADFVSWYVSWIFGDDDSDSDDEITAPESSSAEPVKMKSKEEITAAFSRFTAKEGSWKCGVCMLDNDAEVVKCGACDASKPAAPKVETPARVASGASIGTIGSGGFSFPVSAADASKPPSLSFTASPSTAGVTNASNSGGFSFPGAVQALNLSFPSSTIASGTGFSFPPAATSATGLCSGAAENLLECSSVAGEVADPLNTTSKPKPPTASNSSYPPDTTLKPKPPTASNSSYPPDTTSKPKPPTASNSSYPPDTTSKPKPPTASNSSYPPDTTSKPKPPTASNSSYSPDTTSKPKPPTASNSSYPPDTTSKPKPPTASNSSYFPDTTSKPKPPTASNSSYFPETTLKPKPPAFGTASNSSYPPDTLSKRKPPTFGTVSTSGYPPDTASKPKPLVFGHGTMPEMKTSSSLFPIGRKTFGSQSKSFARIDPSVRDSNLTSAVAPAESKNRRESAFGSDVTTGAAARTSSSPFGVVPKSSSQEAFSFGLAKASDSNDVTGKSNVARPSLSFSSWSSTLDPSKDHDGPEDQPPTKRTLNFEDCRALEAKATSIPMANTNAKPLVDPAESCISIPSSPMEGQLWKLIVNFDKSLQRLNQCSTKIPSNNPELSLNCMAKVDKIRLQISDFCMTINDLDELRDQVEKDVLFVIGSDGDVHEQLEYGREMLNSFNDEALKRTLEMQPLDQRSQQTWESLKVKLAKVKKCCLELDSHLSSSKIGAAGFGAESSAHLFRVLKQTYDKSKMQYNEVFKLTEHLKELKVGGDRMHRMNGVAMTTAVDSEAHSIATKADMIQMIVETGERRQDTRLSVASPVSSAKQSPMSVSFKNTPFKSGSKLSSLAEAMVPKEEAAKLVQTPHSTRASVSVGKASQRPSLRVPAAEMKPVSKTSSTAQSSNVFSFPKSSKETATSVAAFARIGDGKTGSNSLSSSNFGVNVPTVKAKLGAEARPTSALSLGGKSSPKSPPTFSFGNAKGGTQPLSTTPVTVDYKALLEKFYKVHNPLKIDGGMMDKALITYKGKEKDLFTRLFSMYVPGSTPDDVTKYLGGGPVPPKSEHGATTVKAVKPAAESPFAASPSAQASPFTSTSAQTSPFGAPPSAFSLNPAANKASGFGGFGSTPATSSLATPTLPAPSFGKPAVDYRQKLVDFYQKYNPSKLSSVDATLQKYKGNEEKLFQSLATKYKVDVSNVSGVSVLPASPAVQPAKPNAAASPFGKPGAFSAPITSSGPSFGSTSSVGFGGTPSPAATPFGTAATPASSPFGAPSSQSAGGFGSAGFGSGFQSTPTTTSSPFGATTTGFGATTGGGFGAVTSGGLGATPSGSNYREKLTAFYQQHNPAKLSSVDATLEKYRGREDHLFAMLEQKYMKKIPVTAPATGGFGIPSTSTFGGGGASGFGTPSSLGVASPVPAFGSASALGAAAQSVFGGAAGLGFGGMGSQMSRGFGSAAPAAGTGFGFQLPSFGGATQQSSGFGTAARGSSGFGSGFESSAATGSFDKPAAFNSASFTQMQ</sequence>
<evidence type="ECO:0000313" key="8">
    <source>
        <dbReference type="Proteomes" id="UP000011713"/>
    </source>
</evidence>
<feature type="region of interest" description="Disordered" evidence="5">
    <location>
        <begin position="1212"/>
        <end position="1265"/>
    </location>
</feature>
<feature type="region of interest" description="Disordered" evidence="5">
    <location>
        <begin position="1735"/>
        <end position="1766"/>
    </location>
</feature>
<feature type="domain" description="RanBP2-type" evidence="6">
    <location>
        <begin position="482"/>
        <end position="511"/>
    </location>
</feature>
<dbReference type="OMA" id="RTAFHTI"/>
<dbReference type="InterPro" id="IPR036443">
    <property type="entry name" value="Znf_RanBP2_sf"/>
</dbReference>
<feature type="domain" description="RanBP2-type" evidence="6">
    <location>
        <begin position="843"/>
        <end position="872"/>
    </location>
</feature>
<feature type="compositionally biased region" description="Polar residues" evidence="5">
    <location>
        <begin position="1255"/>
        <end position="1265"/>
    </location>
</feature>
<dbReference type="STRING" id="559515.M4B520"/>
<accession>M4B520</accession>
<feature type="compositionally biased region" description="Low complexity" evidence="5">
    <location>
        <begin position="2064"/>
        <end position="2081"/>
    </location>
</feature>
<dbReference type="eggNOG" id="ENOG502S5GD">
    <property type="taxonomic scope" value="Eukaryota"/>
</dbReference>
<feature type="region of interest" description="Disordered" evidence="5">
    <location>
        <begin position="1300"/>
        <end position="1325"/>
    </location>
</feature>
<evidence type="ECO:0000256" key="2">
    <source>
        <dbReference type="ARBA" id="ARBA00022771"/>
    </source>
</evidence>
<keyword evidence="1" id="KW-0479">Metal-binding</keyword>
<reference evidence="7" key="2">
    <citation type="submission" date="2015-06" db="UniProtKB">
        <authorList>
            <consortium name="EnsemblProtists"/>
        </authorList>
    </citation>
    <scope>IDENTIFICATION</scope>
    <source>
        <strain evidence="7">Emoy2</strain>
    </source>
</reference>
<dbReference type="PROSITE" id="PS50199">
    <property type="entry name" value="ZF_RANBP2_2"/>
    <property type="match status" value="2"/>
</dbReference>
<dbReference type="GO" id="GO:0008270">
    <property type="term" value="F:zinc ion binding"/>
    <property type="evidence" value="ECO:0007669"/>
    <property type="project" value="UniProtKB-KW"/>
</dbReference>
<dbReference type="SUPFAM" id="SSF47473">
    <property type="entry name" value="EF-hand"/>
    <property type="match status" value="2"/>
</dbReference>
<dbReference type="InParanoid" id="M4B520"/>
<dbReference type="VEuPathDB" id="FungiDB:HpaG801370"/>
<feature type="compositionally biased region" description="Low complexity" evidence="5">
    <location>
        <begin position="1021"/>
        <end position="1112"/>
    </location>
</feature>
<feature type="compositionally biased region" description="Low complexity" evidence="5">
    <location>
        <begin position="2009"/>
        <end position="2053"/>
    </location>
</feature>
<feature type="compositionally biased region" description="Acidic residues" evidence="5">
    <location>
        <begin position="354"/>
        <end position="372"/>
    </location>
</feature>
<dbReference type="SMART" id="SM00547">
    <property type="entry name" value="ZnF_RBZ"/>
    <property type="match status" value="2"/>
</dbReference>
<feature type="region of interest" description="Disordered" evidence="5">
    <location>
        <begin position="1639"/>
        <end position="1674"/>
    </location>
</feature>
<feature type="region of interest" description="Disordered" evidence="5">
    <location>
        <begin position="1858"/>
        <end position="1884"/>
    </location>
</feature>
<reference evidence="8" key="1">
    <citation type="journal article" date="2010" name="Science">
        <title>Signatures of adaptation to obligate biotrophy in the Hyaloperonospora arabidopsidis genome.</title>
        <authorList>
            <person name="Baxter L."/>
            <person name="Tripathy S."/>
            <person name="Ishaque N."/>
            <person name="Boot N."/>
            <person name="Cabral A."/>
            <person name="Kemen E."/>
            <person name="Thines M."/>
            <person name="Ah-Fong A."/>
            <person name="Anderson R."/>
            <person name="Badejoko W."/>
            <person name="Bittner-Eddy P."/>
            <person name="Boore J.L."/>
            <person name="Chibucos M.C."/>
            <person name="Coates M."/>
            <person name="Dehal P."/>
            <person name="Delehaunty K."/>
            <person name="Dong S."/>
            <person name="Downton P."/>
            <person name="Dumas B."/>
            <person name="Fabro G."/>
            <person name="Fronick C."/>
            <person name="Fuerstenberg S.I."/>
            <person name="Fulton L."/>
            <person name="Gaulin E."/>
            <person name="Govers F."/>
            <person name="Hughes L."/>
            <person name="Humphray S."/>
            <person name="Jiang R.H."/>
            <person name="Judelson H."/>
            <person name="Kamoun S."/>
            <person name="Kyung K."/>
            <person name="Meijer H."/>
            <person name="Minx P."/>
            <person name="Morris P."/>
            <person name="Nelson J."/>
            <person name="Phuntumart V."/>
            <person name="Qutob D."/>
            <person name="Rehmany A."/>
            <person name="Rougon-Cardoso A."/>
            <person name="Ryden P."/>
            <person name="Torto-Alalibo T."/>
            <person name="Studholme D."/>
            <person name="Wang Y."/>
            <person name="Win J."/>
            <person name="Wood J."/>
            <person name="Clifton S.W."/>
            <person name="Rogers J."/>
            <person name="Van den Ackerveken G."/>
            <person name="Jones J.D."/>
            <person name="McDowell J.M."/>
            <person name="Beynon J."/>
            <person name="Tyler B.M."/>
        </authorList>
    </citation>
    <scope>NUCLEOTIDE SEQUENCE [LARGE SCALE GENOMIC DNA]</scope>
    <source>
        <strain evidence="8">Emoy2</strain>
    </source>
</reference>
<feature type="region of interest" description="Disordered" evidence="5">
    <location>
        <begin position="987"/>
        <end position="1191"/>
    </location>
</feature>
<feature type="compositionally biased region" description="Low complexity" evidence="5">
    <location>
        <begin position="1858"/>
        <end position="1878"/>
    </location>
</feature>
<feature type="compositionally biased region" description="Polar residues" evidence="5">
    <location>
        <begin position="1113"/>
        <end position="1133"/>
    </location>
</feature>
<dbReference type="Proteomes" id="UP000011713">
    <property type="component" value="Unassembled WGS sequence"/>
</dbReference>
<dbReference type="SUPFAM" id="SSF90209">
    <property type="entry name" value="Ran binding protein zinc finger-like"/>
    <property type="match status" value="2"/>
</dbReference>
<keyword evidence="2 4" id="KW-0863">Zinc-finger</keyword>
<dbReference type="HOGENOM" id="CLU_231402_0_0_1"/>
<evidence type="ECO:0000256" key="4">
    <source>
        <dbReference type="PROSITE-ProRule" id="PRU00322"/>
    </source>
</evidence>
<dbReference type="InterPro" id="IPR011992">
    <property type="entry name" value="EF-hand-dom_pair"/>
</dbReference>
<feature type="compositionally biased region" description="Polar residues" evidence="5">
    <location>
        <begin position="344"/>
        <end position="353"/>
    </location>
</feature>